<evidence type="ECO:0000313" key="2">
    <source>
        <dbReference type="Proteomes" id="UP001302745"/>
    </source>
</evidence>
<keyword evidence="2" id="KW-1185">Reference proteome</keyword>
<dbReference type="Proteomes" id="UP001302745">
    <property type="component" value="Unassembled WGS sequence"/>
</dbReference>
<dbReference type="GO" id="GO:0009116">
    <property type="term" value="P:nucleoside metabolic process"/>
    <property type="evidence" value="ECO:0007669"/>
    <property type="project" value="InterPro"/>
</dbReference>
<reference evidence="1" key="1">
    <citation type="journal article" date="2023" name="Mol. Phylogenet. Evol.">
        <title>Genome-scale phylogeny and comparative genomics of the fungal order Sordariales.</title>
        <authorList>
            <person name="Hensen N."/>
            <person name="Bonometti L."/>
            <person name="Westerberg I."/>
            <person name="Brannstrom I.O."/>
            <person name="Guillou S."/>
            <person name="Cros-Aarteil S."/>
            <person name="Calhoun S."/>
            <person name="Haridas S."/>
            <person name="Kuo A."/>
            <person name="Mondo S."/>
            <person name="Pangilinan J."/>
            <person name="Riley R."/>
            <person name="LaButti K."/>
            <person name="Andreopoulos B."/>
            <person name="Lipzen A."/>
            <person name="Chen C."/>
            <person name="Yan M."/>
            <person name="Daum C."/>
            <person name="Ng V."/>
            <person name="Clum A."/>
            <person name="Steindorff A."/>
            <person name="Ohm R.A."/>
            <person name="Martin F."/>
            <person name="Silar P."/>
            <person name="Natvig D.O."/>
            <person name="Lalanne C."/>
            <person name="Gautier V."/>
            <person name="Ament-Velasquez S.L."/>
            <person name="Kruys A."/>
            <person name="Hutchinson M.I."/>
            <person name="Powell A.J."/>
            <person name="Barry K."/>
            <person name="Miller A.N."/>
            <person name="Grigoriev I.V."/>
            <person name="Debuchy R."/>
            <person name="Gladieux P."/>
            <person name="Hiltunen Thoren M."/>
            <person name="Johannesson H."/>
        </authorList>
    </citation>
    <scope>NUCLEOTIDE SEQUENCE</scope>
    <source>
        <strain evidence="1">CBS 538.74</strain>
    </source>
</reference>
<dbReference type="AlphaFoldDB" id="A0AAN6VCQ7"/>
<organism evidence="1 2">
    <name type="scientific">Chaetomidium leptoderma</name>
    <dbReference type="NCBI Taxonomy" id="669021"/>
    <lineage>
        <taxon>Eukaryota</taxon>
        <taxon>Fungi</taxon>
        <taxon>Dikarya</taxon>
        <taxon>Ascomycota</taxon>
        <taxon>Pezizomycotina</taxon>
        <taxon>Sordariomycetes</taxon>
        <taxon>Sordariomycetidae</taxon>
        <taxon>Sordariales</taxon>
        <taxon>Chaetomiaceae</taxon>
        <taxon>Chaetomidium</taxon>
    </lineage>
</organism>
<feature type="non-terminal residue" evidence="1">
    <location>
        <position position="98"/>
    </location>
</feature>
<dbReference type="EMBL" id="MU857340">
    <property type="protein sequence ID" value="KAK4148526.1"/>
    <property type="molecule type" value="Genomic_DNA"/>
</dbReference>
<sequence>MASTPDPKLTHKDYTVGWVSALTLELTAARAMLEEEHPLLSTPPGDTNTYTLGSIGGHNIVIACLPMGKIGNNPAATVATQMIRTFPCIRFGLMVGIG</sequence>
<comment type="caution">
    <text evidence="1">The sequence shown here is derived from an EMBL/GenBank/DDBJ whole genome shotgun (WGS) entry which is preliminary data.</text>
</comment>
<dbReference type="PANTHER" id="PTHR46082">
    <property type="entry name" value="ATP/GTP-BINDING PROTEIN-RELATED"/>
    <property type="match status" value="1"/>
</dbReference>
<dbReference type="Gene3D" id="3.40.50.1580">
    <property type="entry name" value="Nucleoside phosphorylase domain"/>
    <property type="match status" value="1"/>
</dbReference>
<dbReference type="InterPro" id="IPR035994">
    <property type="entry name" value="Nucleoside_phosphorylase_sf"/>
</dbReference>
<evidence type="ECO:0000313" key="1">
    <source>
        <dbReference type="EMBL" id="KAK4148526.1"/>
    </source>
</evidence>
<gene>
    <name evidence="1" type="ORF">C8A00DRAFT_38902</name>
</gene>
<dbReference type="GO" id="GO:0003824">
    <property type="term" value="F:catalytic activity"/>
    <property type="evidence" value="ECO:0007669"/>
    <property type="project" value="InterPro"/>
</dbReference>
<dbReference type="PANTHER" id="PTHR46082:SF11">
    <property type="entry name" value="AAA+ ATPASE DOMAIN-CONTAINING PROTEIN-RELATED"/>
    <property type="match status" value="1"/>
</dbReference>
<dbReference type="SUPFAM" id="SSF53167">
    <property type="entry name" value="Purine and uridine phosphorylases"/>
    <property type="match status" value="1"/>
</dbReference>
<name>A0AAN6VCQ7_9PEZI</name>
<evidence type="ECO:0008006" key="3">
    <source>
        <dbReference type="Google" id="ProtNLM"/>
    </source>
</evidence>
<dbReference type="InterPro" id="IPR053137">
    <property type="entry name" value="NLR-like"/>
</dbReference>
<protein>
    <recommendedName>
        <fullName evidence="3">Nucleoside phosphorylase domain-containing protein</fullName>
    </recommendedName>
</protein>
<accession>A0AAN6VCQ7</accession>
<proteinExistence type="predicted"/>
<reference evidence="1" key="2">
    <citation type="submission" date="2023-05" db="EMBL/GenBank/DDBJ databases">
        <authorList>
            <consortium name="Lawrence Berkeley National Laboratory"/>
            <person name="Steindorff A."/>
            <person name="Hensen N."/>
            <person name="Bonometti L."/>
            <person name="Westerberg I."/>
            <person name="Brannstrom I.O."/>
            <person name="Guillou S."/>
            <person name="Cros-Aarteil S."/>
            <person name="Calhoun S."/>
            <person name="Haridas S."/>
            <person name="Kuo A."/>
            <person name="Mondo S."/>
            <person name="Pangilinan J."/>
            <person name="Riley R."/>
            <person name="Labutti K."/>
            <person name="Andreopoulos B."/>
            <person name="Lipzen A."/>
            <person name="Chen C."/>
            <person name="Yanf M."/>
            <person name="Daum C."/>
            <person name="Ng V."/>
            <person name="Clum A."/>
            <person name="Ohm R."/>
            <person name="Martin F."/>
            <person name="Silar P."/>
            <person name="Natvig D."/>
            <person name="Lalanne C."/>
            <person name="Gautier V."/>
            <person name="Ament-Velasquez S.L."/>
            <person name="Kruys A."/>
            <person name="Hutchinson M.I."/>
            <person name="Powell A.J."/>
            <person name="Barry K."/>
            <person name="Miller A.N."/>
            <person name="Grigoriev I.V."/>
            <person name="Debuchy R."/>
            <person name="Gladieux P."/>
            <person name="Thoren M.H."/>
            <person name="Johannesson H."/>
        </authorList>
    </citation>
    <scope>NUCLEOTIDE SEQUENCE</scope>
    <source>
        <strain evidence="1">CBS 538.74</strain>
    </source>
</reference>